<dbReference type="PROSITE" id="PS50883">
    <property type="entry name" value="EAL"/>
    <property type="match status" value="1"/>
</dbReference>
<dbReference type="AlphaFoldDB" id="U3BS83"/>
<feature type="domain" description="PAC" evidence="6">
    <location>
        <begin position="194"/>
        <end position="247"/>
    </location>
</feature>
<evidence type="ECO:0000256" key="1">
    <source>
        <dbReference type="ARBA" id="ARBA00001946"/>
    </source>
</evidence>
<feature type="domain" description="EAL" evidence="7">
    <location>
        <begin position="544"/>
        <end position="797"/>
    </location>
</feature>
<dbReference type="GO" id="GO:0071732">
    <property type="term" value="P:cellular response to nitric oxide"/>
    <property type="evidence" value="ECO:0007669"/>
    <property type="project" value="UniProtKB-ARBA"/>
</dbReference>
<dbReference type="Gene3D" id="3.30.450.20">
    <property type="entry name" value="PAS domain"/>
    <property type="match status" value="2"/>
</dbReference>
<evidence type="ECO:0000259" key="7">
    <source>
        <dbReference type="PROSITE" id="PS50883"/>
    </source>
</evidence>
<dbReference type="SUPFAM" id="SSF55073">
    <property type="entry name" value="Nucleotide cyclase"/>
    <property type="match status" value="1"/>
</dbReference>
<dbReference type="SMART" id="SM00267">
    <property type="entry name" value="GGDEF"/>
    <property type="match status" value="1"/>
</dbReference>
<dbReference type="InterPro" id="IPR013656">
    <property type="entry name" value="PAS_4"/>
</dbReference>
<dbReference type="SUPFAM" id="SSF141868">
    <property type="entry name" value="EAL domain-like"/>
    <property type="match status" value="1"/>
</dbReference>
<reference evidence="9 10" key="1">
    <citation type="submission" date="2013-09" db="EMBL/GenBank/DDBJ databases">
        <title>Whole genome shotgun sequence of Vibrio proteolyticus NBRC 13287.</title>
        <authorList>
            <person name="Isaki S."/>
            <person name="Hosoyama A."/>
            <person name="Numata M."/>
            <person name="Hashimoto M."/>
            <person name="Hosoyama Y."/>
            <person name="Tsuchikane K."/>
            <person name="Noguchi M."/>
            <person name="Hirakata S."/>
            <person name="Ichikawa N."/>
            <person name="Ohji S."/>
            <person name="Yamazoe A."/>
            <person name="Fujita N."/>
        </authorList>
    </citation>
    <scope>NUCLEOTIDE SEQUENCE [LARGE SCALE GENOMIC DNA]</scope>
    <source>
        <strain evidence="9 10">NBRC 13287</strain>
    </source>
</reference>
<organism evidence="9 10">
    <name type="scientific">Vibrio proteolyticus NBRC 13287</name>
    <dbReference type="NCBI Taxonomy" id="1219065"/>
    <lineage>
        <taxon>Bacteria</taxon>
        <taxon>Pseudomonadati</taxon>
        <taxon>Pseudomonadota</taxon>
        <taxon>Gammaproteobacteria</taxon>
        <taxon>Vibrionales</taxon>
        <taxon>Vibrionaceae</taxon>
        <taxon>Vibrio</taxon>
    </lineage>
</organism>
<feature type="domain" description="PAC" evidence="6">
    <location>
        <begin position="317"/>
        <end position="369"/>
    </location>
</feature>
<dbReference type="InterPro" id="IPR001633">
    <property type="entry name" value="EAL_dom"/>
</dbReference>
<dbReference type="PROSITE" id="PS50113">
    <property type="entry name" value="PAC"/>
    <property type="match status" value="2"/>
</dbReference>
<dbReference type="CDD" id="cd01949">
    <property type="entry name" value="GGDEF"/>
    <property type="match status" value="1"/>
</dbReference>
<dbReference type="CDD" id="cd00130">
    <property type="entry name" value="PAS"/>
    <property type="match status" value="1"/>
</dbReference>
<dbReference type="PANTHER" id="PTHR44757">
    <property type="entry name" value="DIGUANYLATE CYCLASE DGCP"/>
    <property type="match status" value="1"/>
</dbReference>
<dbReference type="InterPro" id="IPR052155">
    <property type="entry name" value="Biofilm_reg_signaling"/>
</dbReference>
<dbReference type="SMART" id="SM00086">
    <property type="entry name" value="PAC"/>
    <property type="match status" value="1"/>
</dbReference>
<sequence length="797" mass="88813">MVKHNSMSHNPLISLHADAITQALHQLRTLLSGQCALLSGHMPHQPVLGDSLHVTAELASWYPGQSELYHCQHSGVTLAPIWQDASTLIALLAVKSAHPQTAWLTRTAADSLTHTLGQSLTLPTLQQFINSLDDHAWVKDPNGIYIMGNLAIEQAWGRTLSEIVGASDHQLFSPQLARKFIASDHKVMEHGKAMTVDECCDQGTRGDKQWYETIKAPIFDHQQRLVGILGMTRNATQRKQVENQLSIATKIFSNSHEGVVITDADGKIVEINAAFSDITGYPPQDVIGHNPRLLQSGHHDRAFYRDMWAQLKRDGRWKGEFINRRKDGSVYPQLATISAVYDEYKQLMNYICVFEDISLYKEHEEKIEQMAYFDPLTDLPNRTHLIQLLDEQIVASRESGRSFATLVLDVDHFKHVNDSLGHFSGDKILSELATRLKAHLRHQDHIARIGGDEFVIILSDLDSTADLSLMMQRLFSSFQQTFSPHEGAALRLSTSIGVAMFPCDGDDGETLLKNADTAMYQAKKNGRNGYAFYTPELTDVAVSHVRLQSALHEALELGQFSLAYQPQYQLADAHLTGFEALIRWQHPELGAISPAQFIPIAEKSGLMQAMGKWVLTTACRQGKTWLDKGYEFGKLAVNVSAIQLQQSEFTERLEAILHDTGFPANRLEIEITEGLLMEDQEQAIRYLDQVRQLGVEIALDDFGTGYSSLSYLKGLPLHKLKVDRSFVSDVPDDTDSNAIVNAIIAMGHTLGLKVIAEGIENSQQQDYLLRQGCCYGQGYHLGRPMDAEAATTLLKGA</sequence>
<dbReference type="SMART" id="SM00052">
    <property type="entry name" value="EAL"/>
    <property type="match status" value="1"/>
</dbReference>
<evidence type="ECO:0000256" key="2">
    <source>
        <dbReference type="ARBA" id="ARBA00012282"/>
    </source>
</evidence>
<gene>
    <name evidence="9" type="ORF">VPR01S_27_00280</name>
</gene>
<dbReference type="PROSITE" id="PS50887">
    <property type="entry name" value="GGDEF"/>
    <property type="match status" value="1"/>
</dbReference>
<dbReference type="PANTHER" id="PTHR44757:SF2">
    <property type="entry name" value="BIOFILM ARCHITECTURE MAINTENANCE PROTEIN MBAA"/>
    <property type="match status" value="1"/>
</dbReference>
<evidence type="ECO:0000259" key="5">
    <source>
        <dbReference type="PROSITE" id="PS50112"/>
    </source>
</evidence>
<dbReference type="GO" id="GO:0071111">
    <property type="term" value="F:cyclic-guanylate-specific phosphodiesterase activity"/>
    <property type="evidence" value="ECO:0007669"/>
    <property type="project" value="UniProtKB-EC"/>
</dbReference>
<dbReference type="SUPFAM" id="SSF55785">
    <property type="entry name" value="PYP-like sensor domain (PAS domain)"/>
    <property type="match status" value="2"/>
</dbReference>
<name>U3BS83_VIBPR</name>
<dbReference type="Gene3D" id="3.20.20.450">
    <property type="entry name" value="EAL domain"/>
    <property type="match status" value="1"/>
</dbReference>
<evidence type="ECO:0000259" key="8">
    <source>
        <dbReference type="PROSITE" id="PS50887"/>
    </source>
</evidence>
<dbReference type="InterPro" id="IPR029787">
    <property type="entry name" value="Nucleotide_cyclase"/>
</dbReference>
<dbReference type="NCBIfam" id="TIGR00229">
    <property type="entry name" value="sensory_box"/>
    <property type="match status" value="2"/>
</dbReference>
<dbReference type="InterPro" id="IPR035919">
    <property type="entry name" value="EAL_sf"/>
</dbReference>
<dbReference type="FunFam" id="3.30.70.270:FF:000001">
    <property type="entry name" value="Diguanylate cyclase domain protein"/>
    <property type="match status" value="1"/>
</dbReference>
<dbReference type="eggNOG" id="COG5001">
    <property type="taxonomic scope" value="Bacteria"/>
</dbReference>
<dbReference type="InterPro" id="IPR043128">
    <property type="entry name" value="Rev_trsase/Diguanyl_cyclase"/>
</dbReference>
<dbReference type="PROSITE" id="PS50112">
    <property type="entry name" value="PAS"/>
    <property type="match status" value="2"/>
</dbReference>
<dbReference type="EC" id="3.1.4.52" evidence="2"/>
<dbReference type="NCBIfam" id="TIGR00254">
    <property type="entry name" value="GGDEF"/>
    <property type="match status" value="1"/>
</dbReference>
<feature type="domain" description="GGDEF" evidence="8">
    <location>
        <begin position="401"/>
        <end position="535"/>
    </location>
</feature>
<dbReference type="Pfam" id="PF00563">
    <property type="entry name" value="EAL"/>
    <property type="match status" value="1"/>
</dbReference>
<dbReference type="InterPro" id="IPR035965">
    <property type="entry name" value="PAS-like_dom_sf"/>
</dbReference>
<dbReference type="Gene3D" id="3.30.70.270">
    <property type="match status" value="1"/>
</dbReference>
<dbReference type="InterPro" id="IPR000014">
    <property type="entry name" value="PAS"/>
</dbReference>
<feature type="domain" description="PAS" evidence="5">
    <location>
        <begin position="121"/>
        <end position="191"/>
    </location>
</feature>
<accession>U3BS83</accession>
<dbReference type="InterPro" id="IPR000700">
    <property type="entry name" value="PAS-assoc_C"/>
</dbReference>
<keyword evidence="10" id="KW-1185">Reference proteome</keyword>
<dbReference type="InterPro" id="IPR000160">
    <property type="entry name" value="GGDEF_dom"/>
</dbReference>
<dbReference type="Proteomes" id="UP000016570">
    <property type="component" value="Unassembled WGS sequence"/>
</dbReference>
<evidence type="ECO:0000313" key="10">
    <source>
        <dbReference type="Proteomes" id="UP000016570"/>
    </source>
</evidence>
<dbReference type="Pfam" id="PF00990">
    <property type="entry name" value="GGDEF"/>
    <property type="match status" value="1"/>
</dbReference>
<evidence type="ECO:0000259" key="6">
    <source>
        <dbReference type="PROSITE" id="PS50113"/>
    </source>
</evidence>
<dbReference type="SMART" id="SM00091">
    <property type="entry name" value="PAS"/>
    <property type="match status" value="2"/>
</dbReference>
<proteinExistence type="predicted"/>
<feature type="domain" description="PAS" evidence="5">
    <location>
        <begin position="244"/>
        <end position="290"/>
    </location>
</feature>
<dbReference type="InterPro" id="IPR001610">
    <property type="entry name" value="PAC"/>
</dbReference>
<keyword evidence="3" id="KW-0973">c-di-GMP</keyword>
<dbReference type="STRING" id="1219065.VPR01S_27_00280"/>
<protein>
    <recommendedName>
        <fullName evidence="2">cyclic-guanylate-specific phosphodiesterase</fullName>
        <ecNumber evidence="2">3.1.4.52</ecNumber>
    </recommendedName>
</protein>
<comment type="cofactor">
    <cofactor evidence="1">
        <name>Mg(2+)</name>
        <dbReference type="ChEBI" id="CHEBI:18420"/>
    </cofactor>
</comment>
<dbReference type="Pfam" id="PF08448">
    <property type="entry name" value="PAS_4"/>
    <property type="match status" value="1"/>
</dbReference>
<dbReference type="Pfam" id="PF13426">
    <property type="entry name" value="PAS_9"/>
    <property type="match status" value="1"/>
</dbReference>
<evidence type="ECO:0000256" key="4">
    <source>
        <dbReference type="ARBA" id="ARBA00051114"/>
    </source>
</evidence>
<dbReference type="FunFam" id="3.20.20.450:FF:000001">
    <property type="entry name" value="Cyclic di-GMP phosphodiesterase yahA"/>
    <property type="match status" value="1"/>
</dbReference>
<comment type="caution">
    <text evidence="9">The sequence shown here is derived from an EMBL/GenBank/DDBJ whole genome shotgun (WGS) entry which is preliminary data.</text>
</comment>
<dbReference type="CDD" id="cd01948">
    <property type="entry name" value="EAL"/>
    <property type="match status" value="1"/>
</dbReference>
<dbReference type="EMBL" id="BATJ01000027">
    <property type="protein sequence ID" value="GAD69323.1"/>
    <property type="molecule type" value="Genomic_DNA"/>
</dbReference>
<evidence type="ECO:0000256" key="3">
    <source>
        <dbReference type="ARBA" id="ARBA00022636"/>
    </source>
</evidence>
<evidence type="ECO:0000313" key="9">
    <source>
        <dbReference type="EMBL" id="GAD69323.1"/>
    </source>
</evidence>
<comment type="catalytic activity">
    <reaction evidence="4">
        <text>3',3'-c-di-GMP + H2O = 5'-phosphoguanylyl(3'-&gt;5')guanosine + H(+)</text>
        <dbReference type="Rhea" id="RHEA:24902"/>
        <dbReference type="ChEBI" id="CHEBI:15377"/>
        <dbReference type="ChEBI" id="CHEBI:15378"/>
        <dbReference type="ChEBI" id="CHEBI:58754"/>
        <dbReference type="ChEBI" id="CHEBI:58805"/>
        <dbReference type="EC" id="3.1.4.52"/>
    </reaction>
    <physiologicalReaction direction="left-to-right" evidence="4">
        <dbReference type="Rhea" id="RHEA:24903"/>
    </physiologicalReaction>
</comment>